<name>A0ABR2CVH6_9ROSI</name>
<organism evidence="2 3">
    <name type="scientific">Hibiscus sabdariffa</name>
    <name type="common">roselle</name>
    <dbReference type="NCBI Taxonomy" id="183260"/>
    <lineage>
        <taxon>Eukaryota</taxon>
        <taxon>Viridiplantae</taxon>
        <taxon>Streptophyta</taxon>
        <taxon>Embryophyta</taxon>
        <taxon>Tracheophyta</taxon>
        <taxon>Spermatophyta</taxon>
        <taxon>Magnoliopsida</taxon>
        <taxon>eudicotyledons</taxon>
        <taxon>Gunneridae</taxon>
        <taxon>Pentapetalae</taxon>
        <taxon>rosids</taxon>
        <taxon>malvids</taxon>
        <taxon>Malvales</taxon>
        <taxon>Malvaceae</taxon>
        <taxon>Malvoideae</taxon>
        <taxon>Hibiscus</taxon>
    </lineage>
</organism>
<dbReference type="EMBL" id="JBBPBM010000041">
    <property type="protein sequence ID" value="KAK8524370.1"/>
    <property type="molecule type" value="Genomic_DNA"/>
</dbReference>
<accession>A0ABR2CVH6</accession>
<gene>
    <name evidence="2" type="ORF">V6N12_029236</name>
</gene>
<sequence length="232" mass="26042">MVSDMVTPTGSWDWDGVRDLLPEEVLEQMVVTPPPLTHLGDDVPGWRWNEKREFRETLLGREAATQCATLSFEEWLHGNISGSLPTIVAGVDWGMQFSILCWLLWKLRCSMVLDAGYVQRESVLDRGKHLILECESAFAKAALPAVNASQVVQQWEEPQGGWVKGNVDASEAGLRRVILETNSKEVASICNGSSSTLDRSALVSLVHELLQRNWQVRVFHVCREQNSVADKW</sequence>
<protein>
    <recommendedName>
        <fullName evidence="1">RNase H type-1 domain-containing protein</fullName>
    </recommendedName>
</protein>
<dbReference type="Pfam" id="PF13456">
    <property type="entry name" value="RVT_3"/>
    <property type="match status" value="1"/>
</dbReference>
<evidence type="ECO:0000313" key="3">
    <source>
        <dbReference type="Proteomes" id="UP001472677"/>
    </source>
</evidence>
<evidence type="ECO:0000259" key="1">
    <source>
        <dbReference type="Pfam" id="PF13456"/>
    </source>
</evidence>
<dbReference type="InterPro" id="IPR044730">
    <property type="entry name" value="RNase_H-like_dom_plant"/>
</dbReference>
<feature type="domain" description="RNase H type-1" evidence="1">
    <location>
        <begin position="169"/>
        <end position="231"/>
    </location>
</feature>
<comment type="caution">
    <text evidence="2">The sequence shown here is derived from an EMBL/GenBank/DDBJ whole genome shotgun (WGS) entry which is preliminary data.</text>
</comment>
<dbReference type="InterPro" id="IPR002156">
    <property type="entry name" value="RNaseH_domain"/>
</dbReference>
<dbReference type="Proteomes" id="UP001472677">
    <property type="component" value="Unassembled WGS sequence"/>
</dbReference>
<evidence type="ECO:0000313" key="2">
    <source>
        <dbReference type="EMBL" id="KAK8524370.1"/>
    </source>
</evidence>
<keyword evidence="3" id="KW-1185">Reference proteome</keyword>
<reference evidence="2 3" key="1">
    <citation type="journal article" date="2024" name="G3 (Bethesda)">
        <title>Genome assembly of Hibiscus sabdariffa L. provides insights into metabolisms of medicinal natural products.</title>
        <authorList>
            <person name="Kim T."/>
        </authorList>
    </citation>
    <scope>NUCLEOTIDE SEQUENCE [LARGE SCALE GENOMIC DNA]</scope>
    <source>
        <strain evidence="2">TK-2024</strain>
        <tissue evidence="2">Old leaves</tissue>
    </source>
</reference>
<proteinExistence type="predicted"/>
<dbReference type="CDD" id="cd06222">
    <property type="entry name" value="RNase_H_like"/>
    <property type="match status" value="1"/>
</dbReference>